<feature type="domain" description="CBS" evidence="10">
    <location>
        <begin position="275"/>
        <end position="334"/>
    </location>
</feature>
<evidence type="ECO:0000256" key="5">
    <source>
        <dbReference type="ARBA" id="ARBA00023122"/>
    </source>
</evidence>
<dbReference type="InterPro" id="IPR036318">
    <property type="entry name" value="FAD-bd_PCMH-like_sf"/>
</dbReference>
<evidence type="ECO:0000259" key="11">
    <source>
        <dbReference type="PROSITE" id="PS51846"/>
    </source>
</evidence>
<dbReference type="Pfam" id="PF03471">
    <property type="entry name" value="CorC_HlyC"/>
    <property type="match status" value="1"/>
</dbReference>
<comment type="subcellular location">
    <subcellularLocation>
        <location evidence="1">Membrane</location>
        <topology evidence="1">Multi-pass membrane protein</topology>
    </subcellularLocation>
</comment>
<keyword evidence="6 8" id="KW-0472">Membrane</keyword>
<dbReference type="CDD" id="cd04590">
    <property type="entry name" value="CBS_pair_CorC_HlyC_assoc"/>
    <property type="match status" value="1"/>
</dbReference>
<evidence type="ECO:0000256" key="7">
    <source>
        <dbReference type="PROSITE-ProRule" id="PRU00703"/>
    </source>
</evidence>
<evidence type="ECO:0000256" key="8">
    <source>
        <dbReference type="PROSITE-ProRule" id="PRU01193"/>
    </source>
</evidence>
<feature type="domain" description="CNNM transmembrane" evidence="11">
    <location>
        <begin position="1"/>
        <end position="196"/>
    </location>
</feature>
<evidence type="ECO:0000313" key="12">
    <source>
        <dbReference type="EMBL" id="MFD2920917.1"/>
    </source>
</evidence>
<proteinExistence type="predicted"/>
<keyword evidence="13" id="KW-1185">Reference proteome</keyword>
<dbReference type="InterPro" id="IPR016169">
    <property type="entry name" value="FAD-bd_PCMH_sub2"/>
</dbReference>
<dbReference type="EMBL" id="JBHUOZ010000003">
    <property type="protein sequence ID" value="MFD2920917.1"/>
    <property type="molecule type" value="Genomic_DNA"/>
</dbReference>
<feature type="transmembrane region" description="Helical" evidence="9">
    <location>
        <begin position="95"/>
        <end position="120"/>
    </location>
</feature>
<dbReference type="PANTHER" id="PTHR22777:SF17">
    <property type="entry name" value="UPF0053 PROTEIN SLL0260"/>
    <property type="match status" value="1"/>
</dbReference>
<dbReference type="Proteomes" id="UP001597511">
    <property type="component" value="Unassembled WGS sequence"/>
</dbReference>
<dbReference type="InterPro" id="IPR000644">
    <property type="entry name" value="CBS_dom"/>
</dbReference>
<protein>
    <submittedName>
        <fullName evidence="12">Hemolysin family protein</fullName>
    </submittedName>
</protein>
<dbReference type="PANTHER" id="PTHR22777">
    <property type="entry name" value="HEMOLYSIN-RELATED"/>
    <property type="match status" value="1"/>
</dbReference>
<evidence type="ECO:0000256" key="9">
    <source>
        <dbReference type="SAM" id="Phobius"/>
    </source>
</evidence>
<dbReference type="InterPro" id="IPR002550">
    <property type="entry name" value="CNNM"/>
</dbReference>
<dbReference type="SMART" id="SM01091">
    <property type="entry name" value="CorC_HlyC"/>
    <property type="match status" value="1"/>
</dbReference>
<evidence type="ECO:0000256" key="3">
    <source>
        <dbReference type="ARBA" id="ARBA00022737"/>
    </source>
</evidence>
<keyword evidence="2 8" id="KW-0812">Transmembrane</keyword>
<dbReference type="RefSeq" id="WP_386100204.1">
    <property type="nucleotide sequence ID" value="NZ_JBHUOZ010000003.1"/>
</dbReference>
<evidence type="ECO:0000256" key="6">
    <source>
        <dbReference type="ARBA" id="ARBA00023136"/>
    </source>
</evidence>
<reference evidence="13" key="1">
    <citation type="journal article" date="2019" name="Int. J. Syst. Evol. Microbiol.">
        <title>The Global Catalogue of Microorganisms (GCM) 10K type strain sequencing project: providing services to taxonomists for standard genome sequencing and annotation.</title>
        <authorList>
            <consortium name="The Broad Institute Genomics Platform"/>
            <consortium name="The Broad Institute Genome Sequencing Center for Infectious Disease"/>
            <person name="Wu L."/>
            <person name="Ma J."/>
        </authorList>
    </citation>
    <scope>NUCLEOTIDE SEQUENCE [LARGE SCALE GENOMIC DNA]</scope>
    <source>
        <strain evidence="13">KCTC 23299</strain>
    </source>
</reference>
<evidence type="ECO:0000256" key="2">
    <source>
        <dbReference type="ARBA" id="ARBA00022692"/>
    </source>
</evidence>
<organism evidence="12 13">
    <name type="scientific">Terrimonas rubra</name>
    <dbReference type="NCBI Taxonomy" id="1035890"/>
    <lineage>
        <taxon>Bacteria</taxon>
        <taxon>Pseudomonadati</taxon>
        <taxon>Bacteroidota</taxon>
        <taxon>Chitinophagia</taxon>
        <taxon>Chitinophagales</taxon>
        <taxon>Chitinophagaceae</taxon>
        <taxon>Terrimonas</taxon>
    </lineage>
</organism>
<gene>
    <name evidence="12" type="ORF">ACFS6H_14430</name>
</gene>
<dbReference type="Pfam" id="PF00571">
    <property type="entry name" value="CBS"/>
    <property type="match status" value="1"/>
</dbReference>
<sequence>MEIFILAGLILLNGLFSMAEIALVSAKKSRLEGQANKGDKEAAEALKLASKPENFLSTVQMGITVIGILTGIYSGEQITDDFAAFLAQWPVFAKYSYGIATAIVVIIVTYFTIIFGELVPKRIGLSKPERIAKLVARPMRILSIITHPFIWLLSKSSNLIVNIFSLKSNDNQVTEEEIKAIISEGTEQGTIEETEQEIIERVFHLSDRNITSLMTHRSDIIWFNLNDTEDIIKEKIMNEPHSIYPICDNNIDELKGVVSIKDLYVSPDYTRFRDLMRPALFVPENNTAFQVMERFKESKLHSCFIVDEYGSVLGMITLNDILEAIIGDMPQPDVPDYEIIAREDGSYLIDAQIPFYDFLARFEQTEWMNEGEQEFDTLAGFILHELERIPHTGDKIEWKGFTIEIMDMDGHRIDKILVNINDSIREQMDE</sequence>
<dbReference type="SUPFAM" id="SSF54631">
    <property type="entry name" value="CBS-domain pair"/>
    <property type="match status" value="1"/>
</dbReference>
<evidence type="ECO:0000313" key="13">
    <source>
        <dbReference type="Proteomes" id="UP001597511"/>
    </source>
</evidence>
<keyword evidence="3" id="KW-0677">Repeat</keyword>
<dbReference type="InterPro" id="IPR046342">
    <property type="entry name" value="CBS_dom_sf"/>
</dbReference>
<dbReference type="SMART" id="SM00116">
    <property type="entry name" value="CBS"/>
    <property type="match status" value="2"/>
</dbReference>
<comment type="caution">
    <text evidence="12">The sequence shown here is derived from an EMBL/GenBank/DDBJ whole genome shotgun (WGS) entry which is preliminary data.</text>
</comment>
<evidence type="ECO:0000259" key="10">
    <source>
        <dbReference type="PROSITE" id="PS51371"/>
    </source>
</evidence>
<evidence type="ECO:0000256" key="4">
    <source>
        <dbReference type="ARBA" id="ARBA00022989"/>
    </source>
</evidence>
<accession>A0ABW6A6M9</accession>
<dbReference type="PROSITE" id="PS51371">
    <property type="entry name" value="CBS"/>
    <property type="match status" value="1"/>
</dbReference>
<evidence type="ECO:0000256" key="1">
    <source>
        <dbReference type="ARBA" id="ARBA00004141"/>
    </source>
</evidence>
<keyword evidence="5 7" id="KW-0129">CBS domain</keyword>
<dbReference type="InterPro" id="IPR044751">
    <property type="entry name" value="Ion_transp-like_CBS"/>
</dbReference>
<dbReference type="SUPFAM" id="SSF56176">
    <property type="entry name" value="FAD-binding/transporter-associated domain-like"/>
    <property type="match status" value="1"/>
</dbReference>
<name>A0ABW6A6M9_9BACT</name>
<dbReference type="Gene3D" id="3.30.465.10">
    <property type="match status" value="1"/>
</dbReference>
<dbReference type="InterPro" id="IPR005170">
    <property type="entry name" value="Transptr-assoc_dom"/>
</dbReference>
<dbReference type="PROSITE" id="PS51846">
    <property type="entry name" value="CNNM"/>
    <property type="match status" value="1"/>
</dbReference>
<dbReference type="Pfam" id="PF01595">
    <property type="entry name" value="CNNM"/>
    <property type="match status" value="1"/>
</dbReference>
<dbReference type="Gene3D" id="3.10.580.10">
    <property type="entry name" value="CBS-domain"/>
    <property type="match status" value="1"/>
</dbReference>
<feature type="transmembrane region" description="Helical" evidence="9">
    <location>
        <begin position="6"/>
        <end position="26"/>
    </location>
</feature>
<keyword evidence="4 8" id="KW-1133">Transmembrane helix</keyword>